<protein>
    <recommendedName>
        <fullName evidence="4">Spore germination protein PD</fullName>
    </recommendedName>
</protein>
<organism evidence="2 3">
    <name type="scientific">Salsuginibacillus halophilus</name>
    <dbReference type="NCBI Taxonomy" id="517424"/>
    <lineage>
        <taxon>Bacteria</taxon>
        <taxon>Bacillati</taxon>
        <taxon>Bacillota</taxon>
        <taxon>Bacilli</taxon>
        <taxon>Bacillales</taxon>
        <taxon>Bacillaceae</taxon>
        <taxon>Salsuginibacillus</taxon>
    </lineage>
</organism>
<dbReference type="EMBL" id="PYAV01000001">
    <property type="protein sequence ID" value="PSL51294.1"/>
    <property type="molecule type" value="Genomic_DNA"/>
</dbReference>
<gene>
    <name evidence="2" type="ORF">B0H94_101207</name>
</gene>
<feature type="compositionally biased region" description="Polar residues" evidence="1">
    <location>
        <begin position="38"/>
        <end position="48"/>
    </location>
</feature>
<comment type="caution">
    <text evidence="2">The sequence shown here is derived from an EMBL/GenBank/DDBJ whole genome shotgun (WGS) entry which is preliminary data.</text>
</comment>
<evidence type="ECO:0008006" key="4">
    <source>
        <dbReference type="Google" id="ProtNLM"/>
    </source>
</evidence>
<proteinExistence type="predicted"/>
<keyword evidence="3" id="KW-1185">Reference proteome</keyword>
<name>A0A2P8HYQ3_9BACI</name>
<reference evidence="2 3" key="1">
    <citation type="submission" date="2018-03" db="EMBL/GenBank/DDBJ databases">
        <title>Genomic Encyclopedia of Type Strains, Phase III (KMG-III): the genomes of soil and plant-associated and newly described type strains.</title>
        <authorList>
            <person name="Whitman W."/>
        </authorList>
    </citation>
    <scope>NUCLEOTIDE SEQUENCE [LARGE SCALE GENOMIC DNA]</scope>
    <source>
        <strain evidence="2 3">CGMCC 1.07653</strain>
    </source>
</reference>
<dbReference type="AlphaFoldDB" id="A0A2P8HYQ3"/>
<evidence type="ECO:0000313" key="2">
    <source>
        <dbReference type="EMBL" id="PSL51294.1"/>
    </source>
</evidence>
<evidence type="ECO:0000256" key="1">
    <source>
        <dbReference type="SAM" id="MobiDB-lite"/>
    </source>
</evidence>
<accession>A0A2P8HYQ3</accession>
<evidence type="ECO:0000313" key="3">
    <source>
        <dbReference type="Proteomes" id="UP000242310"/>
    </source>
</evidence>
<dbReference type="Proteomes" id="UP000242310">
    <property type="component" value="Unassembled WGS sequence"/>
</dbReference>
<feature type="region of interest" description="Disordered" evidence="1">
    <location>
        <begin position="38"/>
        <end position="61"/>
    </location>
</feature>
<dbReference type="RefSeq" id="WP_106587368.1">
    <property type="nucleotide sequence ID" value="NZ_PYAV01000001.1"/>
</dbReference>
<sequence length="61" mass="6692">MKVINNHLHLQSLETKGAADASLILIGDSDYICLTADGSSNTSDQHNVYSLRPPKDLHDEE</sequence>